<evidence type="ECO:0000256" key="3">
    <source>
        <dbReference type="ARBA" id="ARBA00023082"/>
    </source>
</evidence>
<evidence type="ECO:0000313" key="10">
    <source>
        <dbReference type="Proteomes" id="UP000007437"/>
    </source>
</evidence>
<evidence type="ECO:0000259" key="7">
    <source>
        <dbReference type="Pfam" id="PF04542"/>
    </source>
</evidence>
<dbReference type="GO" id="GO:0003677">
    <property type="term" value="F:DNA binding"/>
    <property type="evidence" value="ECO:0007669"/>
    <property type="project" value="UniProtKB-KW"/>
</dbReference>
<evidence type="ECO:0000256" key="4">
    <source>
        <dbReference type="ARBA" id="ARBA00023125"/>
    </source>
</evidence>
<dbReference type="InterPro" id="IPR000838">
    <property type="entry name" value="RNA_pol_sigma70_ECF_CS"/>
</dbReference>
<dbReference type="Gene3D" id="1.10.10.10">
    <property type="entry name" value="Winged helix-like DNA-binding domain superfamily/Winged helix DNA-binding domain"/>
    <property type="match status" value="1"/>
</dbReference>
<dbReference type="PROSITE" id="PS01063">
    <property type="entry name" value="SIGMA70_ECF"/>
    <property type="match status" value="1"/>
</dbReference>
<dbReference type="NCBIfam" id="TIGR02939">
    <property type="entry name" value="RpoE_Sigma70"/>
    <property type="match status" value="1"/>
</dbReference>
<dbReference type="InterPro" id="IPR014286">
    <property type="entry name" value="RNA_pol_sigma70_RpoE"/>
</dbReference>
<dbReference type="PANTHER" id="PTHR43133">
    <property type="entry name" value="RNA POLYMERASE ECF-TYPE SIGMA FACTO"/>
    <property type="match status" value="1"/>
</dbReference>
<dbReference type="NCBIfam" id="TIGR02937">
    <property type="entry name" value="sigma70-ECF"/>
    <property type="match status" value="1"/>
</dbReference>
<dbReference type="Proteomes" id="UP000007437">
    <property type="component" value="Chromosome"/>
</dbReference>
<dbReference type="Pfam" id="PF08281">
    <property type="entry name" value="Sigma70_r4_2"/>
    <property type="match status" value="1"/>
</dbReference>
<dbReference type="CDD" id="cd06171">
    <property type="entry name" value="Sigma70_r4"/>
    <property type="match status" value="1"/>
</dbReference>
<feature type="domain" description="RNA polymerase sigma factor 70 region 4 type 2" evidence="8">
    <location>
        <begin position="173"/>
        <end position="222"/>
    </location>
</feature>
<protein>
    <recommendedName>
        <fullName evidence="6">RNA polymerase sigma factor</fullName>
    </recommendedName>
</protein>
<keyword evidence="4 6" id="KW-0238">DNA-binding</keyword>
<dbReference type="FunFam" id="1.10.1740.10:FF:000001">
    <property type="entry name" value="RNA polymerase sigma factor"/>
    <property type="match status" value="1"/>
</dbReference>
<gene>
    <name evidence="9" type="ordered locus">RBRH_02621</name>
</gene>
<proteinExistence type="inferred from homology"/>
<dbReference type="Pfam" id="PF04542">
    <property type="entry name" value="Sigma70_r2"/>
    <property type="match status" value="1"/>
</dbReference>
<dbReference type="SUPFAM" id="SSF88659">
    <property type="entry name" value="Sigma3 and sigma4 domains of RNA polymerase sigma factors"/>
    <property type="match status" value="1"/>
</dbReference>
<dbReference type="GO" id="GO:0016987">
    <property type="term" value="F:sigma factor activity"/>
    <property type="evidence" value="ECO:0007669"/>
    <property type="project" value="UniProtKB-KW"/>
</dbReference>
<dbReference type="EMBL" id="FR687359">
    <property type="protein sequence ID" value="CBW74312.1"/>
    <property type="molecule type" value="Genomic_DNA"/>
</dbReference>
<dbReference type="InterPro" id="IPR013325">
    <property type="entry name" value="RNA_pol_sigma_r2"/>
</dbReference>
<dbReference type="PANTHER" id="PTHR43133:SF53">
    <property type="entry name" value="ECF RNA POLYMERASE SIGMA-E FACTOR"/>
    <property type="match status" value="1"/>
</dbReference>
<dbReference type="InterPro" id="IPR007627">
    <property type="entry name" value="RNA_pol_sigma70_r2"/>
</dbReference>
<dbReference type="Gene3D" id="1.10.1740.10">
    <property type="match status" value="1"/>
</dbReference>
<dbReference type="KEGG" id="brh:RBRH_02621"/>
<comment type="similarity">
    <text evidence="1 6">Belongs to the sigma-70 factor family. ECF subfamily.</text>
</comment>
<dbReference type="InterPro" id="IPR039425">
    <property type="entry name" value="RNA_pol_sigma-70-like"/>
</dbReference>
<dbReference type="AlphaFoldDB" id="E5ANY0"/>
<name>E5ANY0_MYCRK</name>
<evidence type="ECO:0000256" key="1">
    <source>
        <dbReference type="ARBA" id="ARBA00010641"/>
    </source>
</evidence>
<evidence type="ECO:0000256" key="2">
    <source>
        <dbReference type="ARBA" id="ARBA00023015"/>
    </source>
</evidence>
<evidence type="ECO:0000313" key="9">
    <source>
        <dbReference type="EMBL" id="CBW74312.1"/>
    </source>
</evidence>
<dbReference type="eggNOG" id="COG1595">
    <property type="taxonomic scope" value="Bacteria"/>
</dbReference>
<dbReference type="InterPro" id="IPR014284">
    <property type="entry name" value="RNA_pol_sigma-70_dom"/>
</dbReference>
<keyword evidence="3 6" id="KW-0731">Sigma factor</keyword>
<dbReference type="STRING" id="882378.RBRH_02621"/>
<dbReference type="InterPro" id="IPR013324">
    <property type="entry name" value="RNA_pol_sigma_r3/r4-like"/>
</dbReference>
<accession>E5ANY0</accession>
<sequence length="239" mass="27047">MLHRSTPARPLVTVVTLACPQGATIGVLSRRNLYRQRIFQVSEKEIDQALVERVQKGDKAAFELLVAKYHRKIIRLISRLVRDPAEVEDVAQDAFIKAYRALPQFRGESAFYTWLYRIAVNTAKNYLATQGRRAPTSTEADAEEAETFSDADQLRDINTPESVLMSKQIAQTVNAAMALLPEELRTAITLREIEGLSYEEIAEMMGCPIGTVRSRIFRAREAIATRLRPLLDTPEGKRW</sequence>
<reference evidence="9 10" key="1">
    <citation type="journal article" date="2011" name="J. Bacteriol.">
        <title>Complete genome sequence of Burkholderia rhizoxinica, an endosymbiont of Rhizopus microsporus.</title>
        <authorList>
            <person name="Lackner G."/>
            <person name="Moebius N."/>
            <person name="Partida-Martinez L."/>
            <person name="Hertweck C."/>
        </authorList>
    </citation>
    <scope>NUCLEOTIDE SEQUENCE [LARGE SCALE GENOMIC DNA]</scope>
    <source>
        <strain evidence="10">DSM 19002 / CIP 109453 / HKI 454</strain>
    </source>
</reference>
<evidence type="ECO:0000256" key="6">
    <source>
        <dbReference type="RuleBase" id="RU000716"/>
    </source>
</evidence>
<dbReference type="InterPro" id="IPR036388">
    <property type="entry name" value="WH-like_DNA-bd_sf"/>
</dbReference>
<organism evidence="9 10">
    <name type="scientific">Mycetohabitans rhizoxinica (strain DSM 19002 / CIP 109453 / HKI 454)</name>
    <name type="common">Paraburkholderia rhizoxinica</name>
    <dbReference type="NCBI Taxonomy" id="882378"/>
    <lineage>
        <taxon>Bacteria</taxon>
        <taxon>Pseudomonadati</taxon>
        <taxon>Pseudomonadota</taxon>
        <taxon>Betaproteobacteria</taxon>
        <taxon>Burkholderiales</taxon>
        <taxon>Burkholderiaceae</taxon>
        <taxon>Mycetohabitans</taxon>
    </lineage>
</organism>
<dbReference type="GO" id="GO:0006352">
    <property type="term" value="P:DNA-templated transcription initiation"/>
    <property type="evidence" value="ECO:0007669"/>
    <property type="project" value="InterPro"/>
</dbReference>
<keyword evidence="2 6" id="KW-0805">Transcription regulation</keyword>
<feature type="domain" description="RNA polymerase sigma-70 region 2" evidence="7">
    <location>
        <begin position="65"/>
        <end position="133"/>
    </location>
</feature>
<evidence type="ECO:0000259" key="8">
    <source>
        <dbReference type="Pfam" id="PF08281"/>
    </source>
</evidence>
<dbReference type="SUPFAM" id="SSF88946">
    <property type="entry name" value="Sigma2 domain of RNA polymerase sigma factors"/>
    <property type="match status" value="1"/>
</dbReference>
<keyword evidence="5 6" id="KW-0804">Transcription</keyword>
<dbReference type="InterPro" id="IPR013249">
    <property type="entry name" value="RNA_pol_sigma70_r4_t2"/>
</dbReference>
<dbReference type="HOGENOM" id="CLU_047691_3_0_4"/>
<evidence type="ECO:0000256" key="5">
    <source>
        <dbReference type="ARBA" id="ARBA00023163"/>
    </source>
</evidence>